<evidence type="ECO:0000256" key="9">
    <source>
        <dbReference type="ARBA" id="ARBA00022723"/>
    </source>
</evidence>
<dbReference type="InterPro" id="IPR000772">
    <property type="entry name" value="Ricin_B_lectin"/>
</dbReference>
<evidence type="ECO:0000256" key="13">
    <source>
        <dbReference type="ARBA" id="ARBA00023034"/>
    </source>
</evidence>
<comment type="cofactor">
    <cofactor evidence="1 20">
        <name>Mn(2+)</name>
        <dbReference type="ChEBI" id="CHEBI:29035"/>
    </cofactor>
</comment>
<dbReference type="PANTHER" id="PTHR11675">
    <property type="entry name" value="N-ACETYLGALACTOSAMINYLTRANSFERASE"/>
    <property type="match status" value="1"/>
</dbReference>
<name>A0A9D4KB57_DREPO</name>
<evidence type="ECO:0000256" key="10">
    <source>
        <dbReference type="ARBA" id="ARBA00022734"/>
    </source>
</evidence>
<evidence type="ECO:0000256" key="4">
    <source>
        <dbReference type="ARBA" id="ARBA00005680"/>
    </source>
</evidence>
<dbReference type="CDD" id="cd23439">
    <property type="entry name" value="beta-trefoil_Ricin_GALNT10-like"/>
    <property type="match status" value="1"/>
</dbReference>
<evidence type="ECO:0000259" key="21">
    <source>
        <dbReference type="SMART" id="SM00458"/>
    </source>
</evidence>
<evidence type="ECO:0000256" key="17">
    <source>
        <dbReference type="ARBA" id="ARBA00023211"/>
    </source>
</evidence>
<dbReference type="GO" id="GO:0006493">
    <property type="term" value="P:protein O-linked glycosylation"/>
    <property type="evidence" value="ECO:0007669"/>
    <property type="project" value="TreeGrafter"/>
</dbReference>
<evidence type="ECO:0000256" key="8">
    <source>
        <dbReference type="ARBA" id="ARBA00022692"/>
    </source>
</evidence>
<evidence type="ECO:0000256" key="16">
    <source>
        <dbReference type="ARBA" id="ARBA00023180"/>
    </source>
</evidence>
<evidence type="ECO:0000256" key="7">
    <source>
        <dbReference type="ARBA" id="ARBA00022679"/>
    </source>
</evidence>
<proteinExistence type="inferred from homology"/>
<keyword evidence="11" id="KW-0735">Signal-anchor</keyword>
<evidence type="ECO:0000256" key="14">
    <source>
        <dbReference type="ARBA" id="ARBA00023136"/>
    </source>
</evidence>
<evidence type="ECO:0000256" key="20">
    <source>
        <dbReference type="RuleBase" id="RU361242"/>
    </source>
</evidence>
<organism evidence="22 23">
    <name type="scientific">Dreissena polymorpha</name>
    <name type="common">Zebra mussel</name>
    <name type="synonym">Mytilus polymorpha</name>
    <dbReference type="NCBI Taxonomy" id="45954"/>
    <lineage>
        <taxon>Eukaryota</taxon>
        <taxon>Metazoa</taxon>
        <taxon>Spiralia</taxon>
        <taxon>Lophotrochozoa</taxon>
        <taxon>Mollusca</taxon>
        <taxon>Bivalvia</taxon>
        <taxon>Autobranchia</taxon>
        <taxon>Heteroconchia</taxon>
        <taxon>Euheterodonta</taxon>
        <taxon>Imparidentia</taxon>
        <taxon>Neoheterodontei</taxon>
        <taxon>Myida</taxon>
        <taxon>Dreissenoidea</taxon>
        <taxon>Dreissenidae</taxon>
        <taxon>Dreissena</taxon>
    </lineage>
</organism>
<evidence type="ECO:0000256" key="1">
    <source>
        <dbReference type="ARBA" id="ARBA00001936"/>
    </source>
</evidence>
<evidence type="ECO:0000256" key="5">
    <source>
        <dbReference type="ARBA" id="ARBA00012644"/>
    </source>
</evidence>
<keyword evidence="23" id="KW-1185">Reference proteome</keyword>
<dbReference type="EC" id="2.4.1.-" evidence="20"/>
<feature type="domain" description="Ricin B lectin" evidence="21">
    <location>
        <begin position="458"/>
        <end position="584"/>
    </location>
</feature>
<gene>
    <name evidence="22" type="ORF">DPMN_109929</name>
</gene>
<keyword evidence="14" id="KW-0472">Membrane</keyword>
<keyword evidence="8" id="KW-0812">Transmembrane</keyword>
<protein>
    <recommendedName>
        <fullName evidence="5 20">Polypeptide N-acetylgalactosaminyltransferase</fullName>
        <ecNumber evidence="20">2.4.1.-</ecNumber>
    </recommendedName>
    <alternativeName>
        <fullName evidence="20">Protein-UDP acetylgalactosaminyltransferase</fullName>
    </alternativeName>
</protein>
<evidence type="ECO:0000256" key="3">
    <source>
        <dbReference type="ARBA" id="ARBA00004922"/>
    </source>
</evidence>
<dbReference type="GO" id="GO:0004653">
    <property type="term" value="F:polypeptide N-acetylgalactosaminyltransferase activity"/>
    <property type="evidence" value="ECO:0007669"/>
    <property type="project" value="UniProtKB-EC"/>
</dbReference>
<dbReference type="InterPro" id="IPR001173">
    <property type="entry name" value="Glyco_trans_2-like"/>
</dbReference>
<accession>A0A9D4KB57</accession>
<comment type="pathway">
    <text evidence="3 20">Protein modification; protein glycosylation.</text>
</comment>
<dbReference type="SUPFAM" id="SSF50370">
    <property type="entry name" value="Ricin B-like lectins"/>
    <property type="match status" value="1"/>
</dbReference>
<dbReference type="FunFam" id="3.90.550.10:FF:000029">
    <property type="entry name" value="Polypeptide N-acetylgalactosaminyltransferase"/>
    <property type="match status" value="1"/>
</dbReference>
<dbReference type="SUPFAM" id="SSF53448">
    <property type="entry name" value="Nucleotide-diphospho-sugar transferases"/>
    <property type="match status" value="1"/>
</dbReference>
<comment type="similarity">
    <text evidence="4 20">Belongs to the glycosyltransferase 2 family. GalNAc-T subfamily.</text>
</comment>
<keyword evidence="6 20" id="KW-0328">Glycosyltransferase</keyword>
<reference evidence="22" key="1">
    <citation type="journal article" date="2019" name="bioRxiv">
        <title>The Genome of the Zebra Mussel, Dreissena polymorpha: A Resource for Invasive Species Research.</title>
        <authorList>
            <person name="McCartney M.A."/>
            <person name="Auch B."/>
            <person name="Kono T."/>
            <person name="Mallez S."/>
            <person name="Zhang Y."/>
            <person name="Obille A."/>
            <person name="Becker A."/>
            <person name="Abrahante J.E."/>
            <person name="Garbe J."/>
            <person name="Badalamenti J.P."/>
            <person name="Herman A."/>
            <person name="Mangelson H."/>
            <person name="Liachko I."/>
            <person name="Sullivan S."/>
            <person name="Sone E.D."/>
            <person name="Koren S."/>
            <person name="Silverstein K.A.T."/>
            <person name="Beckman K.B."/>
            <person name="Gohl D.M."/>
        </authorList>
    </citation>
    <scope>NUCLEOTIDE SEQUENCE</scope>
    <source>
        <strain evidence="22">Duluth1</strain>
        <tissue evidence="22">Whole animal</tissue>
    </source>
</reference>
<dbReference type="PROSITE" id="PS50231">
    <property type="entry name" value="RICIN_B_LECTIN"/>
    <property type="match status" value="1"/>
</dbReference>
<keyword evidence="15 20" id="KW-1015">Disulfide bond</keyword>
<dbReference type="InterPro" id="IPR045885">
    <property type="entry name" value="GalNAc-T"/>
</dbReference>
<keyword evidence="12" id="KW-1133">Transmembrane helix</keyword>
<dbReference type="AlphaFoldDB" id="A0A9D4KB57"/>
<evidence type="ECO:0000313" key="23">
    <source>
        <dbReference type="Proteomes" id="UP000828390"/>
    </source>
</evidence>
<evidence type="ECO:0000256" key="12">
    <source>
        <dbReference type="ARBA" id="ARBA00022989"/>
    </source>
</evidence>
<keyword evidence="13 20" id="KW-0333">Golgi apparatus</keyword>
<evidence type="ECO:0000256" key="19">
    <source>
        <dbReference type="ARBA" id="ARBA00052209"/>
    </source>
</evidence>
<keyword evidence="7 20" id="KW-0808">Transferase</keyword>
<dbReference type="CDD" id="cd02510">
    <property type="entry name" value="pp-GalNAc-T"/>
    <property type="match status" value="1"/>
</dbReference>
<evidence type="ECO:0000256" key="6">
    <source>
        <dbReference type="ARBA" id="ARBA00022676"/>
    </source>
</evidence>
<reference evidence="22" key="2">
    <citation type="submission" date="2020-11" db="EMBL/GenBank/DDBJ databases">
        <authorList>
            <person name="McCartney M.A."/>
            <person name="Auch B."/>
            <person name="Kono T."/>
            <person name="Mallez S."/>
            <person name="Becker A."/>
            <person name="Gohl D.M."/>
            <person name="Silverstein K.A.T."/>
            <person name="Koren S."/>
            <person name="Bechman K.B."/>
            <person name="Herman A."/>
            <person name="Abrahante J.E."/>
            <person name="Garbe J."/>
        </authorList>
    </citation>
    <scope>NUCLEOTIDE SEQUENCE</scope>
    <source>
        <strain evidence="22">Duluth1</strain>
        <tissue evidence="22">Whole animal</tissue>
    </source>
</reference>
<dbReference type="GO" id="GO:0046872">
    <property type="term" value="F:metal ion binding"/>
    <property type="evidence" value="ECO:0007669"/>
    <property type="project" value="UniProtKB-KW"/>
</dbReference>
<dbReference type="GO" id="GO:0030246">
    <property type="term" value="F:carbohydrate binding"/>
    <property type="evidence" value="ECO:0007669"/>
    <property type="project" value="UniProtKB-KW"/>
</dbReference>
<dbReference type="SMART" id="SM00458">
    <property type="entry name" value="RICIN"/>
    <property type="match status" value="1"/>
</dbReference>
<evidence type="ECO:0000256" key="15">
    <source>
        <dbReference type="ARBA" id="ARBA00023157"/>
    </source>
</evidence>
<dbReference type="EMBL" id="JAIWYP010000004">
    <property type="protein sequence ID" value="KAH3836557.1"/>
    <property type="molecule type" value="Genomic_DNA"/>
</dbReference>
<evidence type="ECO:0000256" key="11">
    <source>
        <dbReference type="ARBA" id="ARBA00022968"/>
    </source>
</evidence>
<comment type="catalytic activity">
    <reaction evidence="19">
        <text>L-seryl-[protein] + UDP-N-acetyl-alpha-D-galactosamine = a 3-O-[N-acetyl-alpha-D-galactosaminyl]-L-seryl-[protein] + UDP + H(+)</text>
        <dbReference type="Rhea" id="RHEA:23956"/>
        <dbReference type="Rhea" id="RHEA-COMP:9863"/>
        <dbReference type="Rhea" id="RHEA-COMP:12788"/>
        <dbReference type="ChEBI" id="CHEBI:15378"/>
        <dbReference type="ChEBI" id="CHEBI:29999"/>
        <dbReference type="ChEBI" id="CHEBI:53604"/>
        <dbReference type="ChEBI" id="CHEBI:58223"/>
        <dbReference type="ChEBI" id="CHEBI:67138"/>
        <dbReference type="EC" id="2.4.1.41"/>
    </reaction>
</comment>
<keyword evidence="10 20" id="KW-0430">Lectin</keyword>
<dbReference type="FunFam" id="2.80.10.50:FF:000011">
    <property type="entry name" value="Polypeptide N-acetylgalactosaminyltransferase"/>
    <property type="match status" value="1"/>
</dbReference>
<comment type="caution">
    <text evidence="22">The sequence shown here is derived from an EMBL/GenBank/DDBJ whole genome shotgun (WGS) entry which is preliminary data.</text>
</comment>
<dbReference type="Gene3D" id="2.80.10.50">
    <property type="match status" value="1"/>
</dbReference>
<dbReference type="Pfam" id="PF00652">
    <property type="entry name" value="Ricin_B_lectin"/>
    <property type="match status" value="1"/>
</dbReference>
<keyword evidence="16" id="KW-0325">Glycoprotein</keyword>
<keyword evidence="17 20" id="KW-0464">Manganese</keyword>
<dbReference type="Gene3D" id="3.90.550.10">
    <property type="entry name" value="Spore Coat Polysaccharide Biosynthesis Protein SpsA, Chain A"/>
    <property type="match status" value="1"/>
</dbReference>
<dbReference type="InterPro" id="IPR029044">
    <property type="entry name" value="Nucleotide-diphossugar_trans"/>
</dbReference>
<dbReference type="OrthoDB" id="6159198at2759"/>
<sequence length="599" mass="68646">MRRNSVTLIKFLVAAVIFLAAGPFAMKFLFGNKRADEYVDAGLPMAPNEGGFHGKEHKRSSGELQKVDWHDHKQIAADEARVGPGEQGAAVILSPEEEAKKDDLYKVNGFNAFASDKISLQRSIKDIRHPDCKAKKYWNKLPNCSIVVPFHNEHWTTLLRLTYSVINRAPKELLHEVILVDDFSTKPFLKEELDNYMKEHFPGRVKVVHAERREGLIRTRILGAKHATGDVILFLDSHVEANVNYLPPLLDPIAEDYRTVVCPFIDVIDYENFNYRAQDEGARGAFDWEFFYKRLPLLPEDLLHPAEPFNSPVMAGGLFAISRKWFWELGGYDPGLDIWGGEQYELSFKIWQCGGKMVDAPCSRIGHIYRKFAPFPNPGVGDFVGRNYKRVAEVWMDEYAEYLYQHRPHYRSIQPGDLTEQKAVRTRLSCKPFKWFMEEIAFDLVKVYPPVEPKPFASGEFRNRDADMCIDTKYGHEGSNVHLDKCISDSNGGGEQNLELSWHKDIRPSKRTVCFDVSTSVAKAPVILYNCHGMGGNQRFKFNINTQQIYHPISNQCLDCDTGSHELFMNPCDEHKKTQQWIITNVNQTAIKIEWDLPK</sequence>
<dbReference type="InterPro" id="IPR035992">
    <property type="entry name" value="Ricin_B-like_lectins"/>
</dbReference>
<evidence type="ECO:0000256" key="18">
    <source>
        <dbReference type="ARBA" id="ARBA00050905"/>
    </source>
</evidence>
<evidence type="ECO:0000313" key="22">
    <source>
        <dbReference type="EMBL" id="KAH3836557.1"/>
    </source>
</evidence>
<evidence type="ECO:0000256" key="2">
    <source>
        <dbReference type="ARBA" id="ARBA00004323"/>
    </source>
</evidence>
<comment type="subcellular location">
    <subcellularLocation>
        <location evidence="2 20">Golgi apparatus membrane</location>
        <topology evidence="2 20">Single-pass type II membrane protein</topology>
    </subcellularLocation>
</comment>
<keyword evidence="9" id="KW-0479">Metal-binding</keyword>
<dbReference type="Proteomes" id="UP000828390">
    <property type="component" value="Unassembled WGS sequence"/>
</dbReference>
<comment type="catalytic activity">
    <reaction evidence="18">
        <text>L-threonyl-[protein] + UDP-N-acetyl-alpha-D-galactosamine = a 3-O-[N-acetyl-alpha-D-galactosaminyl]-L-threonyl-[protein] + UDP + H(+)</text>
        <dbReference type="Rhea" id="RHEA:52424"/>
        <dbReference type="Rhea" id="RHEA-COMP:11060"/>
        <dbReference type="Rhea" id="RHEA-COMP:11689"/>
        <dbReference type="ChEBI" id="CHEBI:15378"/>
        <dbReference type="ChEBI" id="CHEBI:30013"/>
        <dbReference type="ChEBI" id="CHEBI:58223"/>
        <dbReference type="ChEBI" id="CHEBI:67138"/>
        <dbReference type="ChEBI" id="CHEBI:87075"/>
        <dbReference type="EC" id="2.4.1.41"/>
    </reaction>
</comment>
<dbReference type="GO" id="GO:0000139">
    <property type="term" value="C:Golgi membrane"/>
    <property type="evidence" value="ECO:0007669"/>
    <property type="project" value="UniProtKB-SubCell"/>
</dbReference>
<dbReference type="PANTHER" id="PTHR11675:SF134">
    <property type="entry name" value="N-ACETYLGALACTOSAMINYLTRANSFERASE 4-RELATED"/>
    <property type="match status" value="1"/>
</dbReference>
<dbReference type="Pfam" id="PF00535">
    <property type="entry name" value="Glycos_transf_2"/>
    <property type="match status" value="1"/>
</dbReference>